<feature type="compositionally biased region" description="Basic residues" evidence="1">
    <location>
        <begin position="1"/>
        <end position="12"/>
    </location>
</feature>
<reference evidence="2 3" key="1">
    <citation type="submission" date="2024-01" db="EMBL/GenBank/DDBJ databases">
        <title>The genomes of 5 underutilized Papilionoideae crops provide insights into root nodulation and disease resistance.</title>
        <authorList>
            <person name="Yuan L."/>
        </authorList>
    </citation>
    <scope>NUCLEOTIDE SEQUENCE [LARGE SCALE GENOMIC DNA]</scope>
    <source>
        <strain evidence="2">LY-2023</strain>
        <tissue evidence="2">Leaf</tissue>
    </source>
</reference>
<dbReference type="PANTHER" id="PTHR34837">
    <property type="entry name" value="OS05G0595500 PROTEIN"/>
    <property type="match status" value="1"/>
</dbReference>
<dbReference type="Proteomes" id="UP001359559">
    <property type="component" value="Unassembled WGS sequence"/>
</dbReference>
<keyword evidence="3" id="KW-1185">Reference proteome</keyword>
<feature type="region of interest" description="Disordered" evidence="1">
    <location>
        <begin position="771"/>
        <end position="878"/>
    </location>
</feature>
<feature type="compositionally biased region" description="Basic and acidic residues" evidence="1">
    <location>
        <begin position="505"/>
        <end position="520"/>
    </location>
</feature>
<feature type="compositionally biased region" description="Basic and acidic residues" evidence="1">
    <location>
        <begin position="81"/>
        <end position="110"/>
    </location>
</feature>
<organism evidence="2 3">
    <name type="scientific">Clitoria ternatea</name>
    <name type="common">Butterfly pea</name>
    <dbReference type="NCBI Taxonomy" id="43366"/>
    <lineage>
        <taxon>Eukaryota</taxon>
        <taxon>Viridiplantae</taxon>
        <taxon>Streptophyta</taxon>
        <taxon>Embryophyta</taxon>
        <taxon>Tracheophyta</taxon>
        <taxon>Spermatophyta</taxon>
        <taxon>Magnoliopsida</taxon>
        <taxon>eudicotyledons</taxon>
        <taxon>Gunneridae</taxon>
        <taxon>Pentapetalae</taxon>
        <taxon>rosids</taxon>
        <taxon>fabids</taxon>
        <taxon>Fabales</taxon>
        <taxon>Fabaceae</taxon>
        <taxon>Papilionoideae</taxon>
        <taxon>50 kb inversion clade</taxon>
        <taxon>NPAAA clade</taxon>
        <taxon>indigoferoid/millettioid clade</taxon>
        <taxon>Phaseoleae</taxon>
        <taxon>Clitoria</taxon>
    </lineage>
</organism>
<feature type="region of interest" description="Disordered" evidence="1">
    <location>
        <begin position="1"/>
        <end position="672"/>
    </location>
</feature>
<accession>A0AAN9KFY2</accession>
<protein>
    <submittedName>
        <fullName evidence="2">Uncharacterized protein</fullName>
    </submittedName>
</protein>
<evidence type="ECO:0000313" key="3">
    <source>
        <dbReference type="Proteomes" id="UP001359559"/>
    </source>
</evidence>
<feature type="compositionally biased region" description="Basic and acidic residues" evidence="1">
    <location>
        <begin position="791"/>
        <end position="812"/>
    </location>
</feature>
<comment type="caution">
    <text evidence="2">The sequence shown here is derived from an EMBL/GenBank/DDBJ whole genome shotgun (WGS) entry which is preliminary data.</text>
</comment>
<evidence type="ECO:0000256" key="1">
    <source>
        <dbReference type="SAM" id="MobiDB-lite"/>
    </source>
</evidence>
<feature type="compositionally biased region" description="Basic and acidic residues" evidence="1">
    <location>
        <begin position="563"/>
        <end position="599"/>
    </location>
</feature>
<gene>
    <name evidence="2" type="ORF">RJT34_01117</name>
</gene>
<feature type="region of interest" description="Disordered" evidence="1">
    <location>
        <begin position="997"/>
        <end position="1025"/>
    </location>
</feature>
<sequence length="1177" mass="132609">MPRSSKHKSSKHSSRDAREHSDSERDSGVKDRKSKDDSSAAAAKASKDSGSAEKRRLDSKDAHGNGEYSDEYASSSKRRKDGGGDRWNGGEEGSKKSKAVGDSKSRRRDGSVGVYGEGGEEVKRSSSSKGDGKHRDSSSSGRKESREGGAEKEREKERKFKEGRSEESVDDDQDQRVSKQGLEINDSKKIDELRSPELDNQLERRMRKKRDEYCDGDKHQDNVGDGYDRHLSSRDDIAKDGKKKDDRRREEKYRDKYREELDRENKHRHDKQRDERPAKDHTANRSDDKHTREEKNSLESRQKRTKLPDSDREHNRDRDGDRDFESVRDRERHNERDRDRDYDLDRDHDYDRDRDWDWDRDRDRDHDRDRDRDRDRRRDRDGSHVDDRSARGKEGGTKKRTLDDRDDYSDSKSRVIKSYYPDAEKKSLSSSRADSDVDRGRSQPRQAHADSTGPSNKHRSSPASNTHVGKDDYRNANAEDPKYRDSTVEQRTKGSREGYSGISDRGPKYKLMEKPIKVDEGQAGDLSTERSSSAKASPRGLMERSPSSTSIERRYVNRASVKRNIEIDESGRRSSTDARDFSTSDDRLGRESTLEKPLLDEPSQADSSFYGRNNQSNASLIPPPPGFRTALDRPYMGSLEDDGRDNSNTRYRRNSEPGFGRGHGGNSWRGVPNWNSPVPNGFVPFPPGPAHGGFQTMMPQFTSQPLFGVRPPMDVNHAGIPYHIADAERFPGHLRPLGWPNLMDGTGPAHLHGWDSNNGVFRDDPHMYGGSDWDRNRHSANSHGWESGSEAWKEQNCDSKKELPSPVCKDESIPGLVDNGLTDQTTQMSQDEHNRDELLDKSPETKLSSLGSPAEVPLNSSSSSVLEKLPDTSTPSDNTSLSRFYLSKLDISVDLVLPELYDQCMCALNVDKNDSIDAVTSTELFLKNGSRARLKHAATIPNRSPFPAIDNSVFQRAIDHYKKHRVKLPNRKEVDNIVVSNQMQVDDLVPIPSVENGHVSASTSTNETKDVPIPKLEPNNVETQSPAKEQLDEIHQTYSQMEQDLDHTHSLKIGMSSPSAGRVNQEAAVADLQEKEEKVTSDKVNSGDAEEDYSVESKNEAKLTPALHEEGDNMNSKAEATGFAHCADEKLGFDDTKVNPLIIEDGSPKACDALMPGSNESESLILSRIHHSPESTH</sequence>
<feature type="compositionally biased region" description="Basic and acidic residues" evidence="1">
    <location>
        <begin position="13"/>
        <end position="38"/>
    </location>
</feature>
<feature type="compositionally biased region" description="Basic and acidic residues" evidence="1">
    <location>
        <begin position="422"/>
        <end position="441"/>
    </location>
</feature>
<feature type="compositionally biased region" description="Basic and acidic residues" evidence="1">
    <location>
        <begin position="185"/>
        <end position="413"/>
    </location>
</feature>
<feature type="compositionally biased region" description="Polar residues" evidence="1">
    <location>
        <begin position="858"/>
        <end position="878"/>
    </location>
</feature>
<dbReference type="PANTHER" id="PTHR34837:SF1">
    <property type="entry name" value="LOW PROTEIN: ZINC FINGER CCCH DOMAIN PROTEIN"/>
    <property type="match status" value="1"/>
</dbReference>
<dbReference type="AlphaFoldDB" id="A0AAN9KFY2"/>
<feature type="region of interest" description="Disordered" evidence="1">
    <location>
        <begin position="1072"/>
        <end position="1099"/>
    </location>
</feature>
<feature type="compositionally biased region" description="Basic and acidic residues" evidence="1">
    <location>
        <begin position="830"/>
        <end position="844"/>
    </location>
</feature>
<feature type="compositionally biased region" description="Polar residues" evidence="1">
    <location>
        <begin position="604"/>
        <end position="619"/>
    </location>
</feature>
<name>A0AAN9KFY2_CLITE</name>
<feature type="compositionally biased region" description="Basic and acidic residues" evidence="1">
    <location>
        <begin position="468"/>
        <end position="496"/>
    </location>
</feature>
<dbReference type="EMBL" id="JAYKXN010000001">
    <property type="protein sequence ID" value="KAK7317140.1"/>
    <property type="molecule type" value="Genomic_DNA"/>
</dbReference>
<feature type="compositionally biased region" description="Basic and acidic residues" evidence="1">
    <location>
        <begin position="45"/>
        <end position="64"/>
    </location>
</feature>
<evidence type="ECO:0000313" key="2">
    <source>
        <dbReference type="EMBL" id="KAK7317140.1"/>
    </source>
</evidence>
<feature type="compositionally biased region" description="Basic and acidic residues" evidence="1">
    <location>
        <begin position="1072"/>
        <end position="1081"/>
    </location>
</feature>
<proteinExistence type="predicted"/>
<feature type="compositionally biased region" description="Basic and acidic residues" evidence="1">
    <location>
        <begin position="120"/>
        <end position="167"/>
    </location>
</feature>